<gene>
    <name evidence="3" type="ORF">PGLA1383_LOCUS8506</name>
</gene>
<dbReference type="OMA" id="PHIREIR"/>
<proteinExistence type="predicted"/>
<name>A0A813DL04_POLGL</name>
<dbReference type="GO" id="GO:0046872">
    <property type="term" value="F:metal ion binding"/>
    <property type="evidence" value="ECO:0007669"/>
    <property type="project" value="InterPro"/>
</dbReference>
<dbReference type="AlphaFoldDB" id="A0A813DL04"/>
<dbReference type="InterPro" id="IPR003806">
    <property type="entry name" value="ATP-grasp_PylC-type"/>
</dbReference>
<feature type="non-terminal residue" evidence="3">
    <location>
        <position position="1"/>
    </location>
</feature>
<accession>A0A813DL04</accession>
<dbReference type="Pfam" id="PF02655">
    <property type="entry name" value="ATP-grasp_3"/>
    <property type="match status" value="1"/>
</dbReference>
<keyword evidence="1" id="KW-0067">ATP-binding</keyword>
<feature type="domain" description="ATP-grasp" evidence="2">
    <location>
        <begin position="12"/>
        <end position="207"/>
    </location>
</feature>
<dbReference type="Gene3D" id="3.30.470.20">
    <property type="entry name" value="ATP-grasp fold, B domain"/>
    <property type="match status" value="1"/>
</dbReference>
<organism evidence="3 4">
    <name type="scientific">Polarella glacialis</name>
    <name type="common">Dinoflagellate</name>
    <dbReference type="NCBI Taxonomy" id="89957"/>
    <lineage>
        <taxon>Eukaryota</taxon>
        <taxon>Sar</taxon>
        <taxon>Alveolata</taxon>
        <taxon>Dinophyceae</taxon>
        <taxon>Suessiales</taxon>
        <taxon>Suessiaceae</taxon>
        <taxon>Polarella</taxon>
    </lineage>
</organism>
<sequence>AELRHAGWKVIRNRPEVIYMLANKAEMIKHAQRLGLDAVIPRCYNTPENATYPCILKPALGTFGKDTHVVRSSEEVTRITRGERLEPKWVLQELIAGRLEHSTTLLMKNGEVLDYADTLYEYDGEEYVWPHIREIRNEYRSIPEDHLAAMKKLLCNFNGICCLGSKLRKDGSICIFEVNPRIGGDLVFQVPKGRARGMFEKLDQMFS</sequence>
<dbReference type="OrthoDB" id="432907at2759"/>
<comment type="caution">
    <text evidence="3">The sequence shown here is derived from an EMBL/GenBank/DDBJ whole genome shotgun (WGS) entry which is preliminary data.</text>
</comment>
<protein>
    <recommendedName>
        <fullName evidence="2">ATP-grasp domain-containing protein</fullName>
    </recommendedName>
</protein>
<dbReference type="InterPro" id="IPR011761">
    <property type="entry name" value="ATP-grasp"/>
</dbReference>
<evidence type="ECO:0000259" key="2">
    <source>
        <dbReference type="PROSITE" id="PS50975"/>
    </source>
</evidence>
<keyword evidence="4" id="KW-1185">Reference proteome</keyword>
<dbReference type="GO" id="GO:0005524">
    <property type="term" value="F:ATP binding"/>
    <property type="evidence" value="ECO:0007669"/>
    <property type="project" value="UniProtKB-UniRule"/>
</dbReference>
<evidence type="ECO:0000256" key="1">
    <source>
        <dbReference type="PROSITE-ProRule" id="PRU00409"/>
    </source>
</evidence>
<dbReference type="PROSITE" id="PS50975">
    <property type="entry name" value="ATP_GRASP"/>
    <property type="match status" value="1"/>
</dbReference>
<dbReference type="EMBL" id="CAJNNV010003875">
    <property type="protein sequence ID" value="CAE8589774.1"/>
    <property type="molecule type" value="Genomic_DNA"/>
</dbReference>
<evidence type="ECO:0000313" key="4">
    <source>
        <dbReference type="Proteomes" id="UP000654075"/>
    </source>
</evidence>
<reference evidence="3" key="1">
    <citation type="submission" date="2021-02" db="EMBL/GenBank/DDBJ databases">
        <authorList>
            <person name="Dougan E. K."/>
            <person name="Rhodes N."/>
            <person name="Thang M."/>
            <person name="Chan C."/>
        </authorList>
    </citation>
    <scope>NUCLEOTIDE SEQUENCE</scope>
</reference>
<dbReference type="SUPFAM" id="SSF56059">
    <property type="entry name" value="Glutathione synthetase ATP-binding domain-like"/>
    <property type="match status" value="1"/>
</dbReference>
<keyword evidence="1" id="KW-0547">Nucleotide-binding</keyword>
<dbReference type="Proteomes" id="UP000654075">
    <property type="component" value="Unassembled WGS sequence"/>
</dbReference>
<evidence type="ECO:0000313" key="3">
    <source>
        <dbReference type="EMBL" id="CAE8589774.1"/>
    </source>
</evidence>